<comment type="caution">
    <text evidence="1">The sequence shown here is derived from an EMBL/GenBank/DDBJ whole genome shotgun (WGS) entry which is preliminary data.</text>
</comment>
<organism evidence="1 2">
    <name type="scientific">Paenibacillus allorhizoplanae</name>
    <dbReference type="NCBI Taxonomy" id="2905648"/>
    <lineage>
        <taxon>Bacteria</taxon>
        <taxon>Bacillati</taxon>
        <taxon>Bacillota</taxon>
        <taxon>Bacilli</taxon>
        <taxon>Bacillales</taxon>
        <taxon>Paenibacillaceae</taxon>
        <taxon>Paenibacillus</taxon>
    </lineage>
</organism>
<evidence type="ECO:0000313" key="1">
    <source>
        <dbReference type="EMBL" id="CAH1226880.1"/>
    </source>
</evidence>
<proteinExistence type="predicted"/>
<gene>
    <name evidence="1" type="ORF">PAECIP111891_06019</name>
</gene>
<reference evidence="1" key="1">
    <citation type="submission" date="2022-01" db="EMBL/GenBank/DDBJ databases">
        <authorList>
            <person name="Criscuolo A."/>
        </authorList>
    </citation>
    <scope>NUCLEOTIDE SEQUENCE</scope>
    <source>
        <strain evidence="1">CIP111891</strain>
    </source>
</reference>
<dbReference type="RefSeq" id="WP_236292178.1">
    <property type="nucleotide sequence ID" value="NZ_CAKMMW010000027.1"/>
</dbReference>
<sequence length="100" mass="11838">MKVKKKNFKSVALEIAELFELSIEHVGFPYSKREFINAFYDSKFNEDGERIKTRIIDVEYYYLGGTNFKDKSDPKNKVLFEKLSSELRDIKEALENYPDK</sequence>
<name>A0ABN8HAZ2_9BACL</name>
<evidence type="ECO:0000313" key="2">
    <source>
        <dbReference type="Proteomes" id="UP000838821"/>
    </source>
</evidence>
<dbReference type="Proteomes" id="UP000838821">
    <property type="component" value="Unassembled WGS sequence"/>
</dbReference>
<protein>
    <submittedName>
        <fullName evidence="1">Uncharacterized protein</fullName>
    </submittedName>
</protein>
<accession>A0ABN8HAZ2</accession>
<keyword evidence="2" id="KW-1185">Reference proteome</keyword>
<dbReference type="EMBL" id="CAKMMW010000027">
    <property type="protein sequence ID" value="CAH1226880.1"/>
    <property type="molecule type" value="Genomic_DNA"/>
</dbReference>